<sequence length="118" mass="13680">MLSLLNTHDVPLAIPTIASNPVGKPRMILADKGYGSDKLRLKLEQTGINTNIPTRNIKNRKQQKSYNIPLSKMRFKIERTNAWIKSFRRLHFRFDYTQASFSAFTYLALIVICIRKLI</sequence>
<feature type="domain" description="Transposase IS4-like" evidence="2">
    <location>
        <begin position="6"/>
        <end position="110"/>
    </location>
</feature>
<evidence type="ECO:0000256" key="1">
    <source>
        <dbReference type="SAM" id="Phobius"/>
    </source>
</evidence>
<dbReference type="InterPro" id="IPR002559">
    <property type="entry name" value="Transposase_11"/>
</dbReference>
<reference evidence="3 4" key="1">
    <citation type="journal article" date="2016" name="Nat. Commun.">
        <title>Thousands of microbial genomes shed light on interconnected biogeochemical processes in an aquifer system.</title>
        <authorList>
            <person name="Anantharaman K."/>
            <person name="Brown C.T."/>
            <person name="Hug L.A."/>
            <person name="Sharon I."/>
            <person name="Castelle C.J."/>
            <person name="Probst A.J."/>
            <person name="Thomas B.C."/>
            <person name="Singh A."/>
            <person name="Wilkins M.J."/>
            <person name="Karaoz U."/>
            <person name="Brodie E.L."/>
            <person name="Williams K.H."/>
            <person name="Hubbard S.S."/>
            <person name="Banfield J.F."/>
        </authorList>
    </citation>
    <scope>NUCLEOTIDE SEQUENCE [LARGE SCALE GENOMIC DNA]</scope>
</reference>
<accession>A0A1G1VDK8</accession>
<proteinExistence type="predicted"/>
<dbReference type="AlphaFoldDB" id="A0A1G1VDK8"/>
<dbReference type="EMBL" id="MHCC01000015">
    <property type="protein sequence ID" value="OGY13431.1"/>
    <property type="molecule type" value="Genomic_DNA"/>
</dbReference>
<gene>
    <name evidence="3" type="ORF">A3A77_04655</name>
</gene>
<evidence type="ECO:0000313" key="4">
    <source>
        <dbReference type="Proteomes" id="UP000178659"/>
    </source>
</evidence>
<evidence type="ECO:0000259" key="2">
    <source>
        <dbReference type="Pfam" id="PF01609"/>
    </source>
</evidence>
<feature type="transmembrane region" description="Helical" evidence="1">
    <location>
        <begin position="96"/>
        <end position="114"/>
    </location>
</feature>
<keyword evidence="1" id="KW-1133">Transmembrane helix</keyword>
<dbReference type="GO" id="GO:0004803">
    <property type="term" value="F:transposase activity"/>
    <property type="evidence" value="ECO:0007669"/>
    <property type="project" value="InterPro"/>
</dbReference>
<evidence type="ECO:0000313" key="3">
    <source>
        <dbReference type="EMBL" id="OGY13431.1"/>
    </source>
</evidence>
<name>A0A1G1VDK8_9BACT</name>
<dbReference type="GO" id="GO:0003677">
    <property type="term" value="F:DNA binding"/>
    <property type="evidence" value="ECO:0007669"/>
    <property type="project" value="InterPro"/>
</dbReference>
<dbReference type="Pfam" id="PF01609">
    <property type="entry name" value="DDE_Tnp_1"/>
    <property type="match status" value="1"/>
</dbReference>
<organism evidence="3 4">
    <name type="scientific">Candidatus Blackburnbacteria bacterium RIFCSPLOWO2_01_FULL_40_20</name>
    <dbReference type="NCBI Taxonomy" id="1797519"/>
    <lineage>
        <taxon>Bacteria</taxon>
        <taxon>Candidatus Blackburniibacteriota</taxon>
    </lineage>
</organism>
<keyword evidence="1" id="KW-0812">Transmembrane</keyword>
<dbReference type="PANTHER" id="PTHR30007">
    <property type="entry name" value="PHP DOMAIN PROTEIN"/>
    <property type="match status" value="1"/>
</dbReference>
<dbReference type="GO" id="GO:0006313">
    <property type="term" value="P:DNA transposition"/>
    <property type="evidence" value="ECO:0007669"/>
    <property type="project" value="InterPro"/>
</dbReference>
<dbReference type="PANTHER" id="PTHR30007:SF1">
    <property type="entry name" value="BLR1914 PROTEIN"/>
    <property type="match status" value="1"/>
</dbReference>
<dbReference type="Proteomes" id="UP000178659">
    <property type="component" value="Unassembled WGS sequence"/>
</dbReference>
<keyword evidence="1" id="KW-0472">Membrane</keyword>
<protein>
    <recommendedName>
        <fullName evidence="2">Transposase IS4-like domain-containing protein</fullName>
    </recommendedName>
</protein>
<comment type="caution">
    <text evidence="3">The sequence shown here is derived from an EMBL/GenBank/DDBJ whole genome shotgun (WGS) entry which is preliminary data.</text>
</comment>